<feature type="region of interest" description="Disordered" evidence="1">
    <location>
        <begin position="1178"/>
        <end position="1307"/>
    </location>
</feature>
<feature type="region of interest" description="Disordered" evidence="1">
    <location>
        <begin position="457"/>
        <end position="498"/>
    </location>
</feature>
<evidence type="ECO:0000313" key="3">
    <source>
        <dbReference type="Proteomes" id="UP000177798"/>
    </source>
</evidence>
<gene>
    <name evidence="2" type="ORF">sscle_09g069730</name>
</gene>
<dbReference type="Proteomes" id="UP000177798">
    <property type="component" value="Chromosome 9"/>
</dbReference>
<organism evidence="2 3">
    <name type="scientific">Sclerotinia sclerotiorum (strain ATCC 18683 / 1980 / Ss-1)</name>
    <name type="common">White mold</name>
    <name type="synonym">Whetzelinia sclerotiorum</name>
    <dbReference type="NCBI Taxonomy" id="665079"/>
    <lineage>
        <taxon>Eukaryota</taxon>
        <taxon>Fungi</taxon>
        <taxon>Dikarya</taxon>
        <taxon>Ascomycota</taxon>
        <taxon>Pezizomycotina</taxon>
        <taxon>Leotiomycetes</taxon>
        <taxon>Helotiales</taxon>
        <taxon>Sclerotiniaceae</taxon>
        <taxon>Sclerotinia</taxon>
    </lineage>
</organism>
<feature type="compositionally biased region" description="Basic and acidic residues" evidence="1">
    <location>
        <begin position="832"/>
        <end position="844"/>
    </location>
</feature>
<accession>A0A1D9QC65</accession>
<evidence type="ECO:0000313" key="2">
    <source>
        <dbReference type="EMBL" id="APA12203.1"/>
    </source>
</evidence>
<dbReference type="KEGG" id="ssl:SS1G_10812"/>
<feature type="region of interest" description="Disordered" evidence="1">
    <location>
        <begin position="102"/>
        <end position="130"/>
    </location>
</feature>
<feature type="region of interest" description="Disordered" evidence="1">
    <location>
        <begin position="763"/>
        <end position="858"/>
    </location>
</feature>
<feature type="compositionally biased region" description="Acidic residues" evidence="1">
    <location>
        <begin position="1219"/>
        <end position="1239"/>
    </location>
</feature>
<feature type="compositionally biased region" description="Low complexity" evidence="1">
    <location>
        <begin position="107"/>
        <end position="121"/>
    </location>
</feature>
<feature type="compositionally biased region" description="Acidic residues" evidence="1">
    <location>
        <begin position="683"/>
        <end position="699"/>
    </location>
</feature>
<feature type="region of interest" description="Disordered" evidence="1">
    <location>
        <begin position="657"/>
        <end position="708"/>
    </location>
</feature>
<feature type="compositionally biased region" description="Polar residues" evidence="1">
    <location>
        <begin position="292"/>
        <end position="303"/>
    </location>
</feature>
<feature type="compositionally biased region" description="Basic and acidic residues" evidence="1">
    <location>
        <begin position="1202"/>
        <end position="1218"/>
    </location>
</feature>
<feature type="region of interest" description="Disordered" evidence="1">
    <location>
        <begin position="589"/>
        <end position="609"/>
    </location>
</feature>
<proteinExistence type="predicted"/>
<feature type="compositionally biased region" description="Polar residues" evidence="1">
    <location>
        <begin position="589"/>
        <end position="607"/>
    </location>
</feature>
<name>A0A1D9QC65_SCLS1</name>
<dbReference type="OMA" id="TIKHPAK"/>
<feature type="compositionally biased region" description="Polar residues" evidence="1">
    <location>
        <begin position="791"/>
        <end position="809"/>
    </location>
</feature>
<dbReference type="EMBL" id="CP017822">
    <property type="protein sequence ID" value="APA12203.1"/>
    <property type="molecule type" value="Genomic_DNA"/>
</dbReference>
<dbReference type="OrthoDB" id="3546371at2759"/>
<feature type="compositionally biased region" description="Polar residues" evidence="1">
    <location>
        <begin position="310"/>
        <end position="341"/>
    </location>
</feature>
<sequence length="1351" mass="147387">MLDIRKELRTVHRDRRKNIGKLVDGKWVWGKWHKLSARTGFTSSSSIKYQQSNAPSSPTQNSVISNELTTELTTNLENIVISGQQQDSIPLDLSILIMGKKRHQRGNRSISSGGPSSTGTPRPNPPPSFLNSIDTLVATPSFLDSVPSPFQAAVTSPPVQALRDVNVLDFPTTERVEDSPFMYSPKLSSDGEGMVEKPKPSSIVDKPAGDKSSSLVVDKEADEARTLQNIRYSEWNMEPEPQLSAQETRTFTKNVQPRPKEAQYYLKGRLGKGALCINTNFPPDKKVPGATTRKNNIEYSHSSQVKKDTSAITKPTSNVNSHSGQPQKLQSLPFKSNNQMPERSRRQKYETIKVDTLPKELQEHGAPVLHLSTPPAIKAYRERYLPSIQTGSPPSNKLKTTGGSALELSAPKMGTALLTLSPKRLFSAQPTDPVPAEANNGLMLRTNHPSVTDPGKYGSFQTPGAVPYNLTPSPAGSVQEKDYYKPYHGRSPSRFDSGVNIADSPHISVNKAAPTSITKSISPVSRAYSVDTATLADEEMKNTGNQAHNSTINNHATSAILGARNPDTHAAANGGMREIVDLTEESPVINSGASPALSSPDAQSQTDEGMPDVLEVKEQIRNSINSIGKTSDMVTYTNSLIPRARGSNSHVRIPSSNFCEGHLPSQIGSVPERARDLTYSSDSDSEPEPEPGSEAEGEPEAGVLLDGSRVEQRQIIDLTLSPTPMSKLDGSPEYDHPVCLEQIVDEDTGANLAGRDGFIAQGHHFHNRDGRAPSPEHLDSMSSGRIPAQNMCDSSEEISSPTENQSGDSLDQFEVATPLEQNRSNARSPHGKSLEDNDAHDERSPVPSKPSAEGATVNDMIVSIESDTSLEVEASAKGDAMEVDGSAEAGPSFEIAAAAEGDAMDLDEQLSSDLSDVPSDTELGPFKEESDRFMSGKEVQQAVLDALTVSVFPKSPPSSMVDDKKAFELAKGGAYFTLSYDLFSAVPKEVYDQIWKDEHVRPKISLSVNPPRWIRPLDPTIKHPAKADPSSTEIMKVDRYFAISNIKKRAIRNNTNPYARLFTAKNPAGILFYGTEKYLEAMKVALADAYQANECVMMKGRRWKHLIGMHKRALGEEYSNCLDGLRKFNTVVRRRDWNVEGAPVAKVSSPMVDTKIPAKVASKEVSCKSKEKEIAVEDDVKEESGGLSDGDPPYYEASSKSKGREVAVEDDAVEKSDDLSDGDPPDYSEEKDDEDDEDYVESRSHHRRRGPKFFVQPPTPRKKRTSAFIARSTSRHFSSDDEMGVNGGRSATDTNAIESGDELPRGRSLYRAGSVPALGPIKSIPKGAKRLMVEVDKSSSPNTPKDYFETP</sequence>
<dbReference type="RefSeq" id="XP_001588365.1">
    <property type="nucleotide sequence ID" value="XM_001588315.1"/>
</dbReference>
<feature type="region of interest" description="Disordered" evidence="1">
    <location>
        <begin position="286"/>
        <end position="345"/>
    </location>
</feature>
<dbReference type="VEuPathDB" id="FungiDB:sscle_09g069730"/>
<reference evidence="3" key="1">
    <citation type="journal article" date="2017" name="Genome Biol. Evol.">
        <title>The complete genome sequence of the phytopathogenic fungus Sclerotinia sclerotiorum reveals insights into the genome architecture of broad host range pathogens.</title>
        <authorList>
            <person name="Derbyshire M."/>
            <person name="Denton-Giles M."/>
            <person name="Hegedus D."/>
            <person name="Seifbarghy S."/>
            <person name="Rollins J."/>
            <person name="van Kan J."/>
            <person name="Seidl M.F."/>
            <person name="Faino L."/>
            <person name="Mbengue M."/>
            <person name="Navaud O."/>
            <person name="Raffaele S."/>
            <person name="Hammond-Kosack K."/>
            <person name="Heard S."/>
            <person name="Oliver R."/>
        </authorList>
    </citation>
    <scope>NUCLEOTIDE SEQUENCE [LARGE SCALE GENOMIC DNA]</scope>
    <source>
        <strain evidence="3">ATCC 18683 / 1980 / Ss-1</strain>
    </source>
</reference>
<protein>
    <submittedName>
        <fullName evidence="2">Uncharacterized protein</fullName>
    </submittedName>
</protein>
<feature type="region of interest" description="Disordered" evidence="1">
    <location>
        <begin position="181"/>
        <end position="215"/>
    </location>
</feature>
<evidence type="ECO:0000256" key="1">
    <source>
        <dbReference type="SAM" id="MobiDB-lite"/>
    </source>
</evidence>
<feature type="compositionally biased region" description="Basic and acidic residues" evidence="1">
    <location>
        <begin position="767"/>
        <end position="779"/>
    </location>
</feature>